<accession>A0A368EYK1</accession>
<reference evidence="2 3" key="1">
    <citation type="submission" date="2014-10" db="EMBL/GenBank/DDBJ databases">
        <title>Draft genome of the hookworm Ancylostoma caninum.</title>
        <authorList>
            <person name="Mitreva M."/>
        </authorList>
    </citation>
    <scope>NUCLEOTIDE SEQUENCE [LARGE SCALE GENOMIC DNA]</scope>
    <source>
        <strain evidence="2 3">Baltimore</strain>
    </source>
</reference>
<comment type="caution">
    <text evidence="2">The sequence shown here is derived from an EMBL/GenBank/DDBJ whole genome shotgun (WGS) entry which is preliminary data.</text>
</comment>
<proteinExistence type="predicted"/>
<dbReference type="STRING" id="29170.A0A368EYK1"/>
<gene>
    <name evidence="2" type="ORF">ANCCAN_30502</name>
</gene>
<organism evidence="2 3">
    <name type="scientific">Ancylostoma caninum</name>
    <name type="common">Dog hookworm</name>
    <dbReference type="NCBI Taxonomy" id="29170"/>
    <lineage>
        <taxon>Eukaryota</taxon>
        <taxon>Metazoa</taxon>
        <taxon>Ecdysozoa</taxon>
        <taxon>Nematoda</taxon>
        <taxon>Chromadorea</taxon>
        <taxon>Rhabditida</taxon>
        <taxon>Rhabditina</taxon>
        <taxon>Rhabditomorpha</taxon>
        <taxon>Strongyloidea</taxon>
        <taxon>Ancylostomatidae</taxon>
        <taxon>Ancylostomatinae</taxon>
        <taxon>Ancylostoma</taxon>
    </lineage>
</organism>
<feature type="region of interest" description="Disordered" evidence="1">
    <location>
        <begin position="1"/>
        <end position="29"/>
    </location>
</feature>
<feature type="compositionally biased region" description="Low complexity" evidence="1">
    <location>
        <begin position="12"/>
        <end position="21"/>
    </location>
</feature>
<dbReference type="Proteomes" id="UP000252519">
    <property type="component" value="Unassembled WGS sequence"/>
</dbReference>
<protein>
    <submittedName>
        <fullName evidence="2">Uncharacterized protein</fullName>
    </submittedName>
</protein>
<dbReference type="OrthoDB" id="10508381at2759"/>
<name>A0A368EYK1_ANCCA</name>
<evidence type="ECO:0000256" key="1">
    <source>
        <dbReference type="SAM" id="MobiDB-lite"/>
    </source>
</evidence>
<evidence type="ECO:0000313" key="2">
    <source>
        <dbReference type="EMBL" id="RCN23810.1"/>
    </source>
</evidence>
<keyword evidence="3" id="KW-1185">Reference proteome</keyword>
<sequence>MQAARVHRNSDNAKASASSDALDTLPDTAVNVEKSMTNVRSMPDSNRSYSQKGSLTLDIDCKCCDRDVDFVYPIMQ</sequence>
<dbReference type="EMBL" id="JOJR01024929">
    <property type="protein sequence ID" value="RCN23810.1"/>
    <property type="molecule type" value="Genomic_DNA"/>
</dbReference>
<evidence type="ECO:0000313" key="3">
    <source>
        <dbReference type="Proteomes" id="UP000252519"/>
    </source>
</evidence>
<dbReference type="AlphaFoldDB" id="A0A368EYK1"/>